<evidence type="ECO:0000256" key="2">
    <source>
        <dbReference type="ARBA" id="ARBA00010609"/>
    </source>
</evidence>
<feature type="binding site" description="type 1 copper site" evidence="12">
    <location>
        <position position="258"/>
    </location>
    <ligand>
        <name>Cu cation</name>
        <dbReference type="ChEBI" id="CHEBI:23378"/>
        <label>1</label>
    </ligand>
</feature>
<evidence type="ECO:0000313" key="17">
    <source>
        <dbReference type="Proteomes" id="UP000283474"/>
    </source>
</evidence>
<keyword evidence="17" id="KW-1185">Reference proteome</keyword>
<dbReference type="FunFam" id="2.60.40.420:FF:000093">
    <property type="entry name" value="Copper-containing nitrite reductase"/>
    <property type="match status" value="1"/>
</dbReference>
<dbReference type="Proteomes" id="UP000283474">
    <property type="component" value="Chromosome"/>
</dbReference>
<keyword evidence="9 13" id="KW-0560">Oxidoreductase</keyword>
<dbReference type="GO" id="GO:0042597">
    <property type="term" value="C:periplasmic space"/>
    <property type="evidence" value="ECO:0007669"/>
    <property type="project" value="UniProtKB-SubCell"/>
</dbReference>
<comment type="cofactor">
    <cofactor evidence="13">
        <name>Cu(+)</name>
        <dbReference type="ChEBI" id="CHEBI:49552"/>
    </cofactor>
    <text evidence="13">Binds 1 Cu(+) ion.</text>
</comment>
<dbReference type="InterPro" id="IPR033138">
    <property type="entry name" value="Cu_oxidase_CS"/>
</dbReference>
<evidence type="ECO:0000313" key="16">
    <source>
        <dbReference type="EMBL" id="QAA95522.1"/>
    </source>
</evidence>
<dbReference type="InterPro" id="IPR000923">
    <property type="entry name" value="BlueCu_1"/>
</dbReference>
<feature type="binding site" description="type 1 copper site" evidence="12">
    <location>
        <position position="414"/>
    </location>
    <ligand>
        <name>Cu cation</name>
        <dbReference type="ChEBI" id="CHEBI:23378"/>
        <label>1</label>
    </ligand>
</feature>
<dbReference type="PANTHER" id="PTHR11709:SF394">
    <property type="entry name" value="FI03373P-RELATED"/>
    <property type="match status" value="1"/>
</dbReference>
<feature type="domain" description="Blue (type 1) copper" evidence="14">
    <location>
        <begin position="72"/>
        <end position="129"/>
    </location>
</feature>
<dbReference type="CDD" id="cd00920">
    <property type="entry name" value="Cupredoxin"/>
    <property type="match status" value="1"/>
</dbReference>
<dbReference type="PANTHER" id="PTHR11709">
    <property type="entry name" value="MULTI-COPPER OXIDASE"/>
    <property type="match status" value="1"/>
</dbReference>
<dbReference type="NCBIfam" id="TIGR02376">
    <property type="entry name" value="Cu_nitrite_red"/>
    <property type="match status" value="1"/>
</dbReference>
<evidence type="ECO:0000256" key="4">
    <source>
        <dbReference type="ARBA" id="ARBA00011882"/>
    </source>
</evidence>
<accession>A0A451FSP8</accession>
<dbReference type="InterPro" id="IPR001287">
    <property type="entry name" value="NO2-reductase_Cu"/>
</dbReference>
<evidence type="ECO:0000256" key="5">
    <source>
        <dbReference type="ARBA" id="ARBA00017290"/>
    </source>
</evidence>
<feature type="binding site" description="type 1 copper site" evidence="12">
    <location>
        <position position="266"/>
    </location>
    <ligand>
        <name>Cu cation</name>
        <dbReference type="ChEBI" id="CHEBI:23378"/>
        <label>1</label>
    </ligand>
</feature>
<organism evidence="16 17">
    <name type="scientific">Pollutimonas thiosulfatoxidans</name>
    <dbReference type="NCBI Taxonomy" id="2028345"/>
    <lineage>
        <taxon>Bacteria</taxon>
        <taxon>Pseudomonadati</taxon>
        <taxon>Pseudomonadota</taxon>
        <taxon>Betaproteobacteria</taxon>
        <taxon>Burkholderiales</taxon>
        <taxon>Alcaligenaceae</taxon>
        <taxon>Pollutimonas</taxon>
    </lineage>
</organism>
<evidence type="ECO:0000256" key="12">
    <source>
        <dbReference type="PIRSR" id="PIRSR601287-1"/>
    </source>
</evidence>
<evidence type="ECO:0000256" key="7">
    <source>
        <dbReference type="ARBA" id="ARBA00022737"/>
    </source>
</evidence>
<evidence type="ECO:0000256" key="8">
    <source>
        <dbReference type="ARBA" id="ARBA00022764"/>
    </source>
</evidence>
<dbReference type="OrthoDB" id="9757546at2"/>
<comment type="subcellular location">
    <subcellularLocation>
        <location evidence="1">Periplasm</location>
    </subcellularLocation>
</comment>
<dbReference type="InterPro" id="IPR008972">
    <property type="entry name" value="Cupredoxin"/>
</dbReference>
<comment type="similarity">
    <text evidence="2 13">Belongs to the multicopper oxidase family.</text>
</comment>
<dbReference type="InterPro" id="IPR011707">
    <property type="entry name" value="Cu-oxidase-like_N"/>
</dbReference>
<protein>
    <recommendedName>
        <fullName evidence="5 13">Copper-containing nitrite reductase</fullName>
        <ecNumber evidence="4 13">1.7.2.1</ecNumber>
    </recommendedName>
</protein>
<dbReference type="EMBL" id="CP022987">
    <property type="protein sequence ID" value="QAA95522.1"/>
    <property type="molecule type" value="Genomic_DNA"/>
</dbReference>
<evidence type="ECO:0000259" key="15">
    <source>
        <dbReference type="Pfam" id="PF07732"/>
    </source>
</evidence>
<dbReference type="InterPro" id="IPR045087">
    <property type="entry name" value="Cu-oxidase_fam"/>
</dbReference>
<evidence type="ECO:0000256" key="1">
    <source>
        <dbReference type="ARBA" id="ARBA00004418"/>
    </source>
</evidence>
<dbReference type="GO" id="GO:0005507">
    <property type="term" value="F:copper ion binding"/>
    <property type="evidence" value="ECO:0007669"/>
    <property type="project" value="InterPro"/>
</dbReference>
<dbReference type="CDD" id="cd04208">
    <property type="entry name" value="CuRO_2_CuNIR"/>
    <property type="match status" value="1"/>
</dbReference>
<dbReference type="SUPFAM" id="SSF49503">
    <property type="entry name" value="Cupredoxins"/>
    <property type="match status" value="3"/>
</dbReference>
<evidence type="ECO:0000256" key="9">
    <source>
        <dbReference type="ARBA" id="ARBA00023002"/>
    </source>
</evidence>
<comment type="subunit">
    <text evidence="3 13">Homotrimer.</text>
</comment>
<proteinExistence type="inferred from homology"/>
<dbReference type="GO" id="GO:0009055">
    <property type="term" value="F:electron transfer activity"/>
    <property type="evidence" value="ECO:0007669"/>
    <property type="project" value="InterPro"/>
</dbReference>
<feature type="binding site" description="type 1 copper site" evidence="12">
    <location>
        <position position="217"/>
    </location>
    <ligand>
        <name>Cu cation</name>
        <dbReference type="ChEBI" id="CHEBI:23378"/>
        <label>1</label>
    </ligand>
</feature>
<dbReference type="PROSITE" id="PS00079">
    <property type="entry name" value="MULTICOPPER_OXIDASE1"/>
    <property type="match status" value="1"/>
</dbReference>
<feature type="domain" description="Plastocyanin-like" evidence="15">
    <location>
        <begin position="177"/>
        <end position="280"/>
    </location>
</feature>
<dbReference type="GO" id="GO:0050421">
    <property type="term" value="F:nitrite reductase (NO-forming) activity"/>
    <property type="evidence" value="ECO:0007669"/>
    <property type="project" value="UniProtKB-EC"/>
</dbReference>
<dbReference type="Pfam" id="PF00127">
    <property type="entry name" value="Copper-bind"/>
    <property type="match status" value="1"/>
</dbReference>
<dbReference type="CDD" id="cd11020">
    <property type="entry name" value="CuRO_1_CuNIR"/>
    <property type="match status" value="1"/>
</dbReference>
<keyword evidence="6 12" id="KW-0479">Metal-binding</keyword>
<evidence type="ECO:0000259" key="14">
    <source>
        <dbReference type="Pfam" id="PF00127"/>
    </source>
</evidence>
<name>A0A451FSP8_9BURK</name>
<evidence type="ECO:0000256" key="10">
    <source>
        <dbReference type="ARBA" id="ARBA00023008"/>
    </source>
</evidence>
<evidence type="ECO:0000256" key="13">
    <source>
        <dbReference type="RuleBase" id="RU365025"/>
    </source>
</evidence>
<feature type="binding site" description="type 1 copper site" evidence="12">
    <location>
        <position position="271"/>
    </location>
    <ligand>
        <name>Cu cation</name>
        <dbReference type="ChEBI" id="CHEBI:23378"/>
        <label>1</label>
    </ligand>
</feature>
<dbReference type="Gene3D" id="2.60.40.420">
    <property type="entry name" value="Cupredoxins - blue copper proteins"/>
    <property type="match status" value="3"/>
</dbReference>
<reference evidence="16 17" key="1">
    <citation type="submission" date="2017-08" db="EMBL/GenBank/DDBJ databases">
        <authorList>
            <person name="Park S.-J."/>
            <person name="Kim H."/>
        </authorList>
    </citation>
    <scope>NUCLEOTIDE SEQUENCE [LARGE SCALE GENOMIC DNA]</scope>
    <source>
        <strain evidence="17">ye3</strain>
    </source>
</reference>
<evidence type="ECO:0000256" key="6">
    <source>
        <dbReference type="ARBA" id="ARBA00022723"/>
    </source>
</evidence>
<sequence length="450" mass="47538">MTLAGGAPSFAAQGAPAGTVTYTPDITFTLRTAIAEGKLVFMGDAGTIAGQVNPDLKVPANAVVQINVINGDGAIHDIAVPEFSAKSDTFTGKGSSTAIVFRANKDGTFEYLCTLPGHKAAGMFGKLIVGEPQEQVQSDALDIAQDPTAVGQPVGKRGPQKVTIDLETTEVIGQLASGSTYKYWTFNNKVPGPFVRVRVGDTVTVNLTNAKEASHIHSVDFHAVTGPGGGAAVTQAAPGQTKSFTFKALHPGLFVYHCATPMVAQHITNGMYGMILVEPEGGLSPVDREFYVMQGELYTAQKHGSQGLQEFSLEKLLDENPEHLMFNGTMDALSGKHKLQAVVGEQIRIFFGVGGPNLVSSFHVIGEVFDRVYSHASLTSKPLTDVQTTLVPPGGATMVEFKVDVPGNYILVDHALSRVEKGLSGILSVSGKPDPSIFHSDEPVDHSSGH</sequence>
<dbReference type="EC" id="1.7.2.1" evidence="4 13"/>
<keyword evidence="10 12" id="KW-0186">Copper</keyword>
<dbReference type="AlphaFoldDB" id="A0A451FSP8"/>
<evidence type="ECO:0000256" key="3">
    <source>
        <dbReference type="ARBA" id="ARBA00011233"/>
    </source>
</evidence>
<dbReference type="PRINTS" id="PR00695">
    <property type="entry name" value="CUNO2RDTASE"/>
</dbReference>
<keyword evidence="8" id="KW-0574">Periplasm</keyword>
<dbReference type="Pfam" id="PF07732">
    <property type="entry name" value="Cu-oxidase_3"/>
    <property type="match status" value="1"/>
</dbReference>
<comment type="catalytic activity">
    <reaction evidence="11 13">
        <text>nitric oxide + Fe(III)-[cytochrome c] + H2O = Fe(II)-[cytochrome c] + nitrite + 2 H(+)</text>
        <dbReference type="Rhea" id="RHEA:15233"/>
        <dbReference type="Rhea" id="RHEA-COMP:10350"/>
        <dbReference type="Rhea" id="RHEA-COMP:14399"/>
        <dbReference type="ChEBI" id="CHEBI:15377"/>
        <dbReference type="ChEBI" id="CHEBI:15378"/>
        <dbReference type="ChEBI" id="CHEBI:16301"/>
        <dbReference type="ChEBI" id="CHEBI:16480"/>
        <dbReference type="ChEBI" id="CHEBI:29033"/>
        <dbReference type="ChEBI" id="CHEBI:29034"/>
        <dbReference type="EC" id="1.7.2.1"/>
    </reaction>
</comment>
<dbReference type="KEGG" id="pus:CKA81_07325"/>
<keyword evidence="7" id="KW-0677">Repeat</keyword>
<comment type="cofactor">
    <cofactor evidence="13">
        <name>Cu(2+)</name>
        <dbReference type="ChEBI" id="CHEBI:29036"/>
    </cofactor>
    <text evidence="13">Binds 1 Cu(+) ion.</text>
</comment>
<feature type="binding site" description="type 1 copper site" evidence="12">
    <location>
        <position position="257"/>
    </location>
    <ligand>
        <name>Cu cation</name>
        <dbReference type="ChEBI" id="CHEBI:23378"/>
        <label>1</label>
    </ligand>
</feature>
<gene>
    <name evidence="16" type="primary">nirK</name>
    <name evidence="16" type="ORF">CKA81_07325</name>
</gene>
<feature type="binding site" description="type 1 copper site" evidence="12">
    <location>
        <position position="222"/>
    </location>
    <ligand>
        <name>Cu cation</name>
        <dbReference type="ChEBI" id="CHEBI:23378"/>
        <label>1</label>
    </ligand>
</feature>
<evidence type="ECO:0000256" key="11">
    <source>
        <dbReference type="ARBA" id="ARBA00049340"/>
    </source>
</evidence>